<comment type="subcellular location">
    <subcellularLocation>
        <location evidence="1">Golgi apparatus membrane</location>
        <topology evidence="1">Peripheral membrane protein</topology>
    </subcellularLocation>
</comment>
<evidence type="ECO:0000256" key="1">
    <source>
        <dbReference type="ARBA" id="ARBA00004395"/>
    </source>
</evidence>
<dbReference type="GO" id="GO:0000139">
    <property type="term" value="C:Golgi membrane"/>
    <property type="evidence" value="ECO:0007669"/>
    <property type="project" value="UniProtKB-SubCell"/>
</dbReference>
<dbReference type="InterPro" id="IPR049176">
    <property type="entry name" value="COG5_N"/>
</dbReference>
<evidence type="ECO:0000313" key="8">
    <source>
        <dbReference type="EMBL" id="KAK7057405.1"/>
    </source>
</evidence>
<gene>
    <name evidence="8" type="ORF">R3P38DRAFT_2840768</name>
</gene>
<organism evidence="8 9">
    <name type="scientific">Favolaschia claudopus</name>
    <dbReference type="NCBI Taxonomy" id="2862362"/>
    <lineage>
        <taxon>Eukaryota</taxon>
        <taxon>Fungi</taxon>
        <taxon>Dikarya</taxon>
        <taxon>Basidiomycota</taxon>
        <taxon>Agaricomycotina</taxon>
        <taxon>Agaricomycetes</taxon>
        <taxon>Agaricomycetidae</taxon>
        <taxon>Agaricales</taxon>
        <taxon>Marasmiineae</taxon>
        <taxon>Mycenaceae</taxon>
        <taxon>Favolaschia</taxon>
    </lineage>
</organism>
<evidence type="ECO:0000256" key="5">
    <source>
        <dbReference type="SAM" id="MobiDB-lite"/>
    </source>
</evidence>
<dbReference type="GO" id="GO:0017119">
    <property type="term" value="C:Golgi transport complex"/>
    <property type="evidence" value="ECO:0007669"/>
    <property type="project" value="InterPro"/>
</dbReference>
<feature type="domain" description="Conserved oligomeric Golgi complex subunit 5 N-terminal" evidence="6">
    <location>
        <begin position="6"/>
        <end position="152"/>
    </location>
</feature>
<dbReference type="GO" id="GO:0006891">
    <property type="term" value="P:intra-Golgi vesicle-mediated transport"/>
    <property type="evidence" value="ECO:0007669"/>
    <property type="project" value="InterPro"/>
</dbReference>
<feature type="compositionally biased region" description="Polar residues" evidence="5">
    <location>
        <begin position="335"/>
        <end position="348"/>
    </location>
</feature>
<name>A0AAW0E0F6_9AGAR</name>
<evidence type="ECO:0000256" key="2">
    <source>
        <dbReference type="ARBA" id="ARBA00020974"/>
    </source>
</evidence>
<keyword evidence="3" id="KW-0333">Golgi apparatus</keyword>
<evidence type="ECO:0000256" key="3">
    <source>
        <dbReference type="ARBA" id="ARBA00023034"/>
    </source>
</evidence>
<protein>
    <recommendedName>
        <fullName evidence="2">Conserved oligomeric Golgi complex subunit 5</fullName>
    </recommendedName>
</protein>
<dbReference type="PANTHER" id="PTHR13228:SF3">
    <property type="entry name" value="CONSERVED OLIGOMERIC GOLGI COMPLEX SUBUNIT 5"/>
    <property type="match status" value="1"/>
</dbReference>
<dbReference type="Pfam" id="PF20649">
    <property type="entry name" value="COG5_C"/>
    <property type="match status" value="1"/>
</dbReference>
<comment type="caution">
    <text evidence="8">The sequence shown here is derived from an EMBL/GenBank/DDBJ whole genome shotgun (WGS) entry which is preliminary data.</text>
</comment>
<dbReference type="InterPro" id="IPR019465">
    <property type="entry name" value="Cog5"/>
</dbReference>
<dbReference type="Proteomes" id="UP001362999">
    <property type="component" value="Unassembled WGS sequence"/>
</dbReference>
<accession>A0AAW0E0F6</accession>
<keyword evidence="9" id="KW-1185">Reference proteome</keyword>
<feature type="region of interest" description="Disordered" evidence="5">
    <location>
        <begin position="324"/>
        <end position="348"/>
    </location>
</feature>
<evidence type="ECO:0000259" key="7">
    <source>
        <dbReference type="Pfam" id="PF20649"/>
    </source>
</evidence>
<feature type="compositionally biased region" description="Basic and acidic residues" evidence="5">
    <location>
        <begin position="215"/>
        <end position="225"/>
    </location>
</feature>
<evidence type="ECO:0000313" key="9">
    <source>
        <dbReference type="Proteomes" id="UP001362999"/>
    </source>
</evidence>
<feature type="region of interest" description="Disordered" evidence="5">
    <location>
        <begin position="209"/>
        <end position="237"/>
    </location>
</feature>
<evidence type="ECO:0000259" key="6">
    <source>
        <dbReference type="Pfam" id="PF10392"/>
    </source>
</evidence>
<reference evidence="8 9" key="1">
    <citation type="journal article" date="2024" name="J Genomics">
        <title>Draft genome sequencing and assembly of Favolaschia claudopus CIRM-BRFM 2984 isolated from oak limbs.</title>
        <authorList>
            <person name="Navarro D."/>
            <person name="Drula E."/>
            <person name="Chaduli D."/>
            <person name="Cazenave R."/>
            <person name="Ahrendt S."/>
            <person name="Wang J."/>
            <person name="Lipzen A."/>
            <person name="Daum C."/>
            <person name="Barry K."/>
            <person name="Grigoriev I.V."/>
            <person name="Favel A."/>
            <person name="Rosso M.N."/>
            <person name="Martin F."/>
        </authorList>
    </citation>
    <scope>NUCLEOTIDE SEQUENCE [LARGE SCALE GENOMIC DNA]</scope>
    <source>
        <strain evidence="8 9">CIRM-BRFM 2984</strain>
    </source>
</reference>
<dbReference type="EMBL" id="JAWWNJ010000004">
    <property type="protein sequence ID" value="KAK7057405.1"/>
    <property type="molecule type" value="Genomic_DNA"/>
</dbReference>
<evidence type="ECO:0000256" key="4">
    <source>
        <dbReference type="ARBA" id="ARBA00023136"/>
    </source>
</evidence>
<keyword evidence="4" id="KW-0472">Membrane</keyword>
<feature type="domain" description="Conserved oligomeric Golgi complex subunit 5 helical" evidence="7">
    <location>
        <begin position="241"/>
        <end position="456"/>
    </location>
</feature>
<proteinExistence type="predicted"/>
<sequence length="866" mass="95055">MSDYSVFATPDFDPNEYANAILAGEPYPASTDLNPKTPAKSTFEASPKEDISVAISKLNFGVEDVSKQIKSVVNSHHEELLAQAASANALAGSLVSVRSGLTDLDASLDKLRLKIRVPYQSLQTNVSRLQKLQHASDVLRRTSRFVVLARRLKNQMAEMADNTDAESKPESSQVNLLGDTEDEKERTIAKAALSIAELVALLDGPVAPGSSVTEGRADETERVDSLDGANPSEVSGSRIPLRSIDAVAAHVPFVEDARTRVTSEMENMVVAGLGALNQSLLASSLQTAFNLRVLPELVQSLLSDLSQAVEDRIRSAFDLSKISRDASSKDPAPNSPSSPTSYKSRVRTEPTSFTAPQWASALWNRLEKMVDEMADCCIKVYTLEKVLKMKRDTISQVVFLDEAMKLLENKPSVTFWTSLGKSLEKHTRDSAKGSTFLQQTLSSGYPRLLRLFQRFFSKIAVHTDTAYTQTYQSPETILVLRALSNFESLYVSRSSNKLNETVAQAFSGGARSPPGVNEGVNIARTVANELDSARFDPLLVRTIAKNVGASLDMFLSRADSLISRDRSAITLMGPSATPQQASNASIASCLYNCWSRLEKLGEEHSENVVANIKPHIENIHQAYQRLADPLLIAIRRELGAIIARLHRIDFNKPADPMAGMSGASFYMKDLVDKLSFIKVEILSKYSIGDAGREWVNLIVKFVIRTFVLHVSIAKPLGESGKLQLTSDMTELEFALSAFLLETGPSKRGGSLESVGDDYRILRAMRPLLFLDNAQLVSSKHTAGLPPLIVLHHILVRSPVPLPHSLHGWQEAEYVRWVDEHSEEEAWTLIEGGLSHWEKVESEGQKSGGSAYVELARTVLSNAQARL</sequence>
<dbReference type="InterPro" id="IPR048485">
    <property type="entry name" value="COG5_helical"/>
</dbReference>
<dbReference type="Pfam" id="PF10392">
    <property type="entry name" value="COG5_N"/>
    <property type="match status" value="1"/>
</dbReference>
<dbReference type="PANTHER" id="PTHR13228">
    <property type="entry name" value="CONSERVED OLIGOMERIC GOLGI COMPLEX COMPONENT 5"/>
    <property type="match status" value="1"/>
</dbReference>
<dbReference type="AlphaFoldDB" id="A0AAW0E0F6"/>